<evidence type="ECO:0000256" key="2">
    <source>
        <dbReference type="ARBA" id="ARBA00009436"/>
    </source>
</evidence>
<feature type="transmembrane region" description="Helical" evidence="8">
    <location>
        <begin position="51"/>
        <end position="70"/>
    </location>
</feature>
<dbReference type="GeneID" id="87868088"/>
<protein>
    <recommendedName>
        <fullName evidence="3">ER membrane protein complex subunit 6</fullName>
    </recommendedName>
</protein>
<dbReference type="GO" id="GO:0072546">
    <property type="term" value="C:EMC complex"/>
    <property type="evidence" value="ECO:0007669"/>
    <property type="project" value="InterPro"/>
</dbReference>
<dbReference type="Pfam" id="PF07019">
    <property type="entry name" value="EMC6"/>
    <property type="match status" value="1"/>
</dbReference>
<dbReference type="InterPro" id="IPR029008">
    <property type="entry name" value="EMC6-like"/>
</dbReference>
<reference evidence="9" key="1">
    <citation type="journal article" date="2023" name="Mol. Phylogenet. Evol.">
        <title>Genome-scale phylogeny and comparative genomics of the fungal order Sordariales.</title>
        <authorList>
            <person name="Hensen N."/>
            <person name="Bonometti L."/>
            <person name="Westerberg I."/>
            <person name="Brannstrom I.O."/>
            <person name="Guillou S."/>
            <person name="Cros-Aarteil S."/>
            <person name="Calhoun S."/>
            <person name="Haridas S."/>
            <person name="Kuo A."/>
            <person name="Mondo S."/>
            <person name="Pangilinan J."/>
            <person name="Riley R."/>
            <person name="LaButti K."/>
            <person name="Andreopoulos B."/>
            <person name="Lipzen A."/>
            <person name="Chen C."/>
            <person name="Yan M."/>
            <person name="Daum C."/>
            <person name="Ng V."/>
            <person name="Clum A."/>
            <person name="Steindorff A."/>
            <person name="Ohm R.A."/>
            <person name="Martin F."/>
            <person name="Silar P."/>
            <person name="Natvig D.O."/>
            <person name="Lalanne C."/>
            <person name="Gautier V."/>
            <person name="Ament-Velasquez S.L."/>
            <person name="Kruys A."/>
            <person name="Hutchinson M.I."/>
            <person name="Powell A.J."/>
            <person name="Barry K."/>
            <person name="Miller A.N."/>
            <person name="Grigoriev I.V."/>
            <person name="Debuchy R."/>
            <person name="Gladieux P."/>
            <person name="Hiltunen Thoren M."/>
            <person name="Johannesson H."/>
        </authorList>
    </citation>
    <scope>NUCLEOTIDE SEQUENCE</scope>
    <source>
        <strain evidence="9">CBS 560.94</strain>
    </source>
</reference>
<evidence type="ECO:0000256" key="4">
    <source>
        <dbReference type="ARBA" id="ARBA00022692"/>
    </source>
</evidence>
<comment type="similarity">
    <text evidence="2">Belongs to the EMC6 family.</text>
</comment>
<evidence type="ECO:0000256" key="7">
    <source>
        <dbReference type="ARBA" id="ARBA00023136"/>
    </source>
</evidence>
<reference evidence="9" key="2">
    <citation type="submission" date="2023-06" db="EMBL/GenBank/DDBJ databases">
        <authorList>
            <consortium name="Lawrence Berkeley National Laboratory"/>
            <person name="Haridas S."/>
            <person name="Hensen N."/>
            <person name="Bonometti L."/>
            <person name="Westerberg I."/>
            <person name="Brannstrom I.O."/>
            <person name="Guillou S."/>
            <person name="Cros-Aarteil S."/>
            <person name="Calhoun S."/>
            <person name="Kuo A."/>
            <person name="Mondo S."/>
            <person name="Pangilinan J."/>
            <person name="Riley R."/>
            <person name="Labutti K."/>
            <person name="Andreopoulos B."/>
            <person name="Lipzen A."/>
            <person name="Chen C."/>
            <person name="Yanf M."/>
            <person name="Daum C."/>
            <person name="Ng V."/>
            <person name="Clum A."/>
            <person name="Steindorff A."/>
            <person name="Ohm R."/>
            <person name="Martin F."/>
            <person name="Silar P."/>
            <person name="Natvig D."/>
            <person name="Lalanne C."/>
            <person name="Gautier V."/>
            <person name="Ament-Velasquez S.L."/>
            <person name="Kruys A."/>
            <person name="Hutchinson M.I."/>
            <person name="Powell A.J."/>
            <person name="Barry K."/>
            <person name="Miller A.N."/>
            <person name="Grigoriev I.V."/>
            <person name="Debuchy R."/>
            <person name="Gladieux P."/>
            <person name="Thoren M.H."/>
            <person name="Johannesson H."/>
        </authorList>
    </citation>
    <scope>NUCLEOTIDE SEQUENCE</scope>
    <source>
        <strain evidence="9">CBS 560.94</strain>
    </source>
</reference>
<keyword evidence="4 8" id="KW-0812">Transmembrane</keyword>
<evidence type="ECO:0000256" key="6">
    <source>
        <dbReference type="ARBA" id="ARBA00022989"/>
    </source>
</evidence>
<keyword evidence="6 8" id="KW-1133">Transmembrane helix</keyword>
<dbReference type="EMBL" id="JAUEPP010000001">
    <property type="protein sequence ID" value="KAK3356218.1"/>
    <property type="molecule type" value="Genomic_DNA"/>
</dbReference>
<dbReference type="GO" id="GO:0000045">
    <property type="term" value="P:autophagosome assembly"/>
    <property type="evidence" value="ECO:0007669"/>
    <property type="project" value="TreeGrafter"/>
</dbReference>
<evidence type="ECO:0000256" key="8">
    <source>
        <dbReference type="SAM" id="Phobius"/>
    </source>
</evidence>
<keyword evidence="10" id="KW-1185">Reference proteome</keyword>
<organism evidence="9 10">
    <name type="scientific">Neurospora tetraspora</name>
    <dbReference type="NCBI Taxonomy" id="94610"/>
    <lineage>
        <taxon>Eukaryota</taxon>
        <taxon>Fungi</taxon>
        <taxon>Dikarya</taxon>
        <taxon>Ascomycota</taxon>
        <taxon>Pezizomycotina</taxon>
        <taxon>Sordariomycetes</taxon>
        <taxon>Sordariomycetidae</taxon>
        <taxon>Sordariales</taxon>
        <taxon>Sordariaceae</taxon>
        <taxon>Neurospora</taxon>
    </lineage>
</organism>
<evidence type="ECO:0000313" key="9">
    <source>
        <dbReference type="EMBL" id="KAK3356218.1"/>
    </source>
</evidence>
<dbReference type="PANTHER" id="PTHR20994">
    <property type="entry name" value="ER MEMBRANE PROTEIN COMPLEX SUBUNIT 6"/>
    <property type="match status" value="1"/>
</dbReference>
<gene>
    <name evidence="9" type="ORF">B0H65DRAFT_585760</name>
</gene>
<dbReference type="GO" id="GO:0034975">
    <property type="term" value="P:protein folding in endoplasmic reticulum"/>
    <property type="evidence" value="ECO:0007669"/>
    <property type="project" value="TreeGrafter"/>
</dbReference>
<dbReference type="AlphaFoldDB" id="A0AAE0JRN0"/>
<keyword evidence="5" id="KW-0256">Endoplasmic reticulum</keyword>
<dbReference type="Proteomes" id="UP001278500">
    <property type="component" value="Unassembled WGS sequence"/>
</dbReference>
<accession>A0AAE0JRN0</accession>
<dbReference type="RefSeq" id="XP_062687595.1">
    <property type="nucleotide sequence ID" value="XM_062830934.1"/>
</dbReference>
<evidence type="ECO:0000313" key="10">
    <source>
        <dbReference type="Proteomes" id="UP001278500"/>
    </source>
</evidence>
<evidence type="ECO:0000256" key="1">
    <source>
        <dbReference type="ARBA" id="ARBA00004477"/>
    </source>
</evidence>
<comment type="caution">
    <text evidence="9">The sequence shown here is derived from an EMBL/GenBank/DDBJ whole genome shotgun (WGS) entry which is preliminary data.</text>
</comment>
<dbReference type="PANTHER" id="PTHR20994:SF0">
    <property type="entry name" value="ER MEMBRANE PROTEIN COMPLEX SUBUNIT 6"/>
    <property type="match status" value="1"/>
</dbReference>
<name>A0AAE0JRN0_9PEZI</name>
<comment type="subcellular location">
    <subcellularLocation>
        <location evidence="1">Endoplasmic reticulum membrane</location>
        <topology evidence="1">Multi-pass membrane protein</topology>
    </subcellularLocation>
</comment>
<evidence type="ECO:0000256" key="3">
    <source>
        <dbReference type="ARBA" id="ARBA00020827"/>
    </source>
</evidence>
<evidence type="ECO:0000256" key="5">
    <source>
        <dbReference type="ARBA" id="ARBA00022824"/>
    </source>
</evidence>
<feature type="transmembrane region" description="Helical" evidence="8">
    <location>
        <begin position="107"/>
        <end position="130"/>
    </location>
</feature>
<dbReference type="InterPro" id="IPR008504">
    <property type="entry name" value="Emc6"/>
</dbReference>
<proteinExistence type="inferred from homology"/>
<sequence length="132" mass="14366">MLSERDYQISPIVQESVMHNSKSLQNLQSLSASLFGISAGILGLESYSGFLFYIFFSLLTSFLVYLVRVAPLSSSSPKEYKDNKGTGNGLGSGVGGVTKYFRGGFEFWAGGIMNGFAGFVLTWTLFYGLVRA</sequence>
<keyword evidence="7 8" id="KW-0472">Membrane</keyword>